<name>A0A7K0DRN4_9NOCA</name>
<reference evidence="3 4" key="1">
    <citation type="submission" date="2019-10" db="EMBL/GenBank/DDBJ databases">
        <title>Nocardia macrotermitis sp. nov. and Nocardia aurantia sp. nov., isolated from the gut of fungus growing-termite Macrotermes natalensis.</title>
        <authorList>
            <person name="Benndorf R."/>
            <person name="Schwitalla J."/>
            <person name="Martin K."/>
            <person name="De Beer W."/>
            <person name="Kaster A.-K."/>
            <person name="Vollmers J."/>
            <person name="Poulsen M."/>
            <person name="Beemelmanns C."/>
        </authorList>
    </citation>
    <scope>NUCLEOTIDE SEQUENCE [LARGE SCALE GENOMIC DNA]</scope>
    <source>
        <strain evidence="3 4">RB56</strain>
    </source>
</reference>
<dbReference type="GO" id="GO:0050348">
    <property type="term" value="F:trehalose O-mycolyltransferase activity"/>
    <property type="evidence" value="ECO:0007669"/>
    <property type="project" value="UniProtKB-EC"/>
</dbReference>
<dbReference type="RefSeq" id="WP_153344324.1">
    <property type="nucleotide sequence ID" value="NZ_WEGI01000008.1"/>
</dbReference>
<gene>
    <name evidence="3" type="primary">fbpA_4</name>
    <name evidence="3" type="ORF">NRB56_40090</name>
</gene>
<dbReference type="EMBL" id="WEGI01000008">
    <property type="protein sequence ID" value="MQY28425.1"/>
    <property type="molecule type" value="Genomic_DNA"/>
</dbReference>
<comment type="caution">
    <text evidence="3">The sequence shown here is derived from an EMBL/GenBank/DDBJ whole genome shotgun (WGS) entry which is preliminary data.</text>
</comment>
<protein>
    <submittedName>
        <fullName evidence="3">Diacylglycerol acyltransferase/mycolyltransferase Ag85A</fullName>
        <ecNumber evidence="3">2.3.1.122</ecNumber>
    </submittedName>
</protein>
<dbReference type="Gene3D" id="3.40.50.1820">
    <property type="entry name" value="alpha/beta hydrolase"/>
    <property type="match status" value="1"/>
</dbReference>
<dbReference type="PANTHER" id="PTHR48098:SF1">
    <property type="entry name" value="DIACYLGLYCEROL ACYLTRANSFERASE_MYCOLYLTRANSFERASE AG85A"/>
    <property type="match status" value="1"/>
</dbReference>
<evidence type="ECO:0000313" key="4">
    <source>
        <dbReference type="Proteomes" id="UP000431401"/>
    </source>
</evidence>
<organism evidence="3 4">
    <name type="scientific">Nocardia aurantia</name>
    <dbReference type="NCBI Taxonomy" id="2585199"/>
    <lineage>
        <taxon>Bacteria</taxon>
        <taxon>Bacillati</taxon>
        <taxon>Actinomycetota</taxon>
        <taxon>Actinomycetes</taxon>
        <taxon>Mycobacteriales</taxon>
        <taxon>Nocardiaceae</taxon>
        <taxon>Nocardia</taxon>
    </lineage>
</organism>
<proteinExistence type="predicted"/>
<keyword evidence="4" id="KW-1185">Reference proteome</keyword>
<keyword evidence="3" id="KW-0012">Acyltransferase</keyword>
<dbReference type="Proteomes" id="UP000431401">
    <property type="component" value="Unassembled WGS sequence"/>
</dbReference>
<dbReference type="EC" id="2.3.1.122" evidence="3"/>
<evidence type="ECO:0000256" key="1">
    <source>
        <dbReference type="SAM" id="MobiDB-lite"/>
    </source>
</evidence>
<dbReference type="PANTHER" id="PTHR48098">
    <property type="entry name" value="ENTEROCHELIN ESTERASE-RELATED"/>
    <property type="match status" value="1"/>
</dbReference>
<feature type="signal peptide" evidence="2">
    <location>
        <begin position="1"/>
        <end position="30"/>
    </location>
</feature>
<dbReference type="OrthoDB" id="4516747at2"/>
<feature type="region of interest" description="Disordered" evidence="1">
    <location>
        <begin position="26"/>
        <end position="55"/>
    </location>
</feature>
<dbReference type="InterPro" id="IPR000801">
    <property type="entry name" value="Esterase-like"/>
</dbReference>
<dbReference type="AlphaFoldDB" id="A0A7K0DRN4"/>
<dbReference type="Pfam" id="PF00756">
    <property type="entry name" value="Esterase"/>
    <property type="match status" value="1"/>
</dbReference>
<dbReference type="InterPro" id="IPR029058">
    <property type="entry name" value="AB_hydrolase_fold"/>
</dbReference>
<evidence type="ECO:0000313" key="3">
    <source>
        <dbReference type="EMBL" id="MQY28425.1"/>
    </source>
</evidence>
<feature type="chain" id="PRO_5029807412" evidence="2">
    <location>
        <begin position="31"/>
        <end position="357"/>
    </location>
</feature>
<keyword evidence="2" id="KW-0732">Signal</keyword>
<sequence length="357" mass="37928">MGSRLAVRRRIAAALIAGATIATATGTASADSPNAAETEFPQARPAPDGSRLTGVTPVDDRRYLLEVRSAAMDRTIRLQVIRPADTGIPAPTLYLLDGAEDGDTPHGVKTWESTTDLIPFTADKHVNVVTVIDGAYSYYTDWRDDDPVLGRNRWQTFLTEELPPVLDSAFGATGRNAIAGLSMSATSVLQLAESAPDRYRSVGSFSGCNDLDDPVCAAAVQGVLMLGKADPDNMWGPVGGPEWTDHNPATPANLEKLRGVNVVFATGNGALGKHDTAAAGNDPVRLGHQIIQGGGPEETLVGESNHRVQQRMSQLNIPATFLFAPAGTHSWPYWQDDLHAAWPSFAASLDIPVTGTP</sequence>
<keyword evidence="3" id="KW-0808">Transferase</keyword>
<dbReference type="SUPFAM" id="SSF53474">
    <property type="entry name" value="alpha/beta-Hydrolases"/>
    <property type="match status" value="1"/>
</dbReference>
<evidence type="ECO:0000256" key="2">
    <source>
        <dbReference type="SAM" id="SignalP"/>
    </source>
</evidence>
<accession>A0A7K0DRN4</accession>
<dbReference type="InterPro" id="IPR050583">
    <property type="entry name" value="Mycobacterial_A85_antigen"/>
</dbReference>